<evidence type="ECO:0000313" key="1">
    <source>
        <dbReference type="EMBL" id="MFC0589689.1"/>
    </source>
</evidence>
<dbReference type="Proteomes" id="UP001589943">
    <property type="component" value="Unassembled WGS sequence"/>
</dbReference>
<name>A0ABV6PJE6_9SPHN</name>
<evidence type="ECO:0000313" key="2">
    <source>
        <dbReference type="Proteomes" id="UP001589943"/>
    </source>
</evidence>
<accession>A0ABV6PJE6</accession>
<protein>
    <submittedName>
        <fullName evidence="1">Uncharacterized protein</fullName>
    </submittedName>
</protein>
<comment type="caution">
    <text evidence="1">The sequence shown here is derived from an EMBL/GenBank/DDBJ whole genome shotgun (WGS) entry which is preliminary data.</text>
</comment>
<keyword evidence="2" id="KW-1185">Reference proteome</keyword>
<organism evidence="1 2">
    <name type="scientific">Novosphingobium aquiterrae</name>
    <dbReference type="NCBI Taxonomy" id="624388"/>
    <lineage>
        <taxon>Bacteria</taxon>
        <taxon>Pseudomonadati</taxon>
        <taxon>Pseudomonadota</taxon>
        <taxon>Alphaproteobacteria</taxon>
        <taxon>Sphingomonadales</taxon>
        <taxon>Sphingomonadaceae</taxon>
        <taxon>Novosphingobium</taxon>
    </lineage>
</organism>
<dbReference type="EMBL" id="JBHLTL010000005">
    <property type="protein sequence ID" value="MFC0589689.1"/>
    <property type="molecule type" value="Genomic_DNA"/>
</dbReference>
<reference evidence="1 2" key="1">
    <citation type="submission" date="2024-09" db="EMBL/GenBank/DDBJ databases">
        <authorList>
            <person name="Sun Q."/>
            <person name="Mori K."/>
        </authorList>
    </citation>
    <scope>NUCLEOTIDE SEQUENCE [LARGE SCALE GENOMIC DNA]</scope>
    <source>
        <strain evidence="1 2">NCAIM B.02537</strain>
    </source>
</reference>
<sequence length="105" mass="11950">MSRYSLKPLPEHSDIFEVAVGWDPGLGTFFVMVFGVPDAARDPIVRYWYGGQPNHLVTVEELQNVAAPYAEIPAELARQLANDQRDSEVYVSRRLSRFISQLLNR</sequence>
<proteinExistence type="predicted"/>
<gene>
    <name evidence="1" type="ORF">ACFFF7_09715</name>
</gene>
<dbReference type="RefSeq" id="WP_379481149.1">
    <property type="nucleotide sequence ID" value="NZ_JBHLTL010000005.1"/>
</dbReference>